<comment type="caution">
    <text evidence="1">The sequence shown here is derived from an EMBL/GenBank/DDBJ whole genome shotgun (WGS) entry which is preliminary data.</text>
</comment>
<name>A0A4U0XP35_9PEZI</name>
<evidence type="ECO:0000313" key="1">
    <source>
        <dbReference type="EMBL" id="TKA78147.1"/>
    </source>
</evidence>
<dbReference type="OrthoDB" id="10590356at2759"/>
<evidence type="ECO:0000313" key="2">
    <source>
        <dbReference type="Proteomes" id="UP000308768"/>
    </source>
</evidence>
<dbReference type="Proteomes" id="UP000308768">
    <property type="component" value="Unassembled WGS sequence"/>
</dbReference>
<keyword evidence="2" id="KW-1185">Reference proteome</keyword>
<organism evidence="1 2">
    <name type="scientific">Cryomyces minteri</name>
    <dbReference type="NCBI Taxonomy" id="331657"/>
    <lineage>
        <taxon>Eukaryota</taxon>
        <taxon>Fungi</taxon>
        <taxon>Dikarya</taxon>
        <taxon>Ascomycota</taxon>
        <taxon>Pezizomycotina</taxon>
        <taxon>Dothideomycetes</taxon>
        <taxon>Dothideomycetes incertae sedis</taxon>
        <taxon>Cryomyces</taxon>
    </lineage>
</organism>
<sequence length="94" mass="10345">MASIIIGCAALISDRVQKHRRAKKAVKQEYADQFEELKAENEKRVRGLSSASQEKRVASGTTCASALDGHFGISLGISMGLDQVDVYRTRITIY</sequence>
<reference evidence="1 2" key="1">
    <citation type="submission" date="2017-03" db="EMBL/GenBank/DDBJ databases">
        <title>Genomes of endolithic fungi from Antarctica.</title>
        <authorList>
            <person name="Coleine C."/>
            <person name="Masonjones S."/>
            <person name="Stajich J.E."/>
        </authorList>
    </citation>
    <scope>NUCLEOTIDE SEQUENCE [LARGE SCALE GENOMIC DNA]</scope>
    <source>
        <strain evidence="1 2">CCFEE 5187</strain>
    </source>
</reference>
<gene>
    <name evidence="1" type="ORF">B0A49_01711</name>
</gene>
<proteinExistence type="predicted"/>
<accession>A0A4U0XP35</accession>
<dbReference type="AlphaFoldDB" id="A0A4U0XP35"/>
<protein>
    <submittedName>
        <fullName evidence="1">Uncharacterized protein</fullName>
    </submittedName>
</protein>
<dbReference type="EMBL" id="NAJN01000154">
    <property type="protein sequence ID" value="TKA78147.1"/>
    <property type="molecule type" value="Genomic_DNA"/>
</dbReference>